<dbReference type="RefSeq" id="WP_125029078.1">
    <property type="nucleotide sequence ID" value="NZ_JAPXVP010000001.1"/>
</dbReference>
<feature type="domain" description="Carrier" evidence="1">
    <location>
        <begin position="1"/>
        <end position="79"/>
    </location>
</feature>
<evidence type="ECO:0000313" key="3">
    <source>
        <dbReference type="Proteomes" id="UP000285794"/>
    </source>
</evidence>
<protein>
    <submittedName>
        <fullName evidence="2">Acyl carrier protein</fullName>
    </submittedName>
</protein>
<sequence length="80" mass="9222">MELSQVLEEVNSIFCKVLNKPTIILTESSTADDVDEWDSLNNIRLIAEVEQHFKVKFKLREIMKLKNVGELCTNIQKKTA</sequence>
<dbReference type="OrthoDB" id="9811033at2"/>
<proteinExistence type="predicted"/>
<keyword evidence="3" id="KW-1185">Reference proteome</keyword>
<comment type="caution">
    <text evidence="2">The sequence shown here is derived from an EMBL/GenBank/DDBJ whole genome shotgun (WGS) entry which is preliminary data.</text>
</comment>
<organism evidence="2 3">
    <name type="scientific">Ancylomarina euxinus</name>
    <dbReference type="NCBI Taxonomy" id="2283627"/>
    <lineage>
        <taxon>Bacteria</taxon>
        <taxon>Pseudomonadati</taxon>
        <taxon>Bacteroidota</taxon>
        <taxon>Bacteroidia</taxon>
        <taxon>Marinilabiliales</taxon>
        <taxon>Marinifilaceae</taxon>
        <taxon>Ancylomarina</taxon>
    </lineage>
</organism>
<accession>A0A425Y8K5</accession>
<name>A0A425Y8K5_9BACT</name>
<dbReference type="PROSITE" id="PS50075">
    <property type="entry name" value="CARRIER"/>
    <property type="match status" value="1"/>
</dbReference>
<dbReference type="InterPro" id="IPR036736">
    <property type="entry name" value="ACP-like_sf"/>
</dbReference>
<gene>
    <name evidence="2" type="ORF">DWB61_01260</name>
</gene>
<dbReference type="SUPFAM" id="SSF47336">
    <property type="entry name" value="ACP-like"/>
    <property type="match status" value="1"/>
</dbReference>
<reference evidence="2 3" key="1">
    <citation type="submission" date="2018-07" db="EMBL/GenBank/DDBJ databases">
        <title>Draft genome sequence of Ancylomarina sp. M1P.</title>
        <authorList>
            <person name="Yadav S."/>
            <person name="Villanueva L."/>
            <person name="Damste J.S.S."/>
        </authorList>
    </citation>
    <scope>NUCLEOTIDE SEQUENCE [LARGE SCALE GENOMIC DNA]</scope>
    <source>
        <strain evidence="2 3">M1P</strain>
    </source>
</reference>
<dbReference type="Gene3D" id="1.10.1200.10">
    <property type="entry name" value="ACP-like"/>
    <property type="match status" value="1"/>
</dbReference>
<dbReference type="AlphaFoldDB" id="A0A425Y8K5"/>
<dbReference type="Pfam" id="PF00550">
    <property type="entry name" value="PP-binding"/>
    <property type="match status" value="1"/>
</dbReference>
<evidence type="ECO:0000313" key="2">
    <source>
        <dbReference type="EMBL" id="RRG24672.1"/>
    </source>
</evidence>
<dbReference type="Proteomes" id="UP000285794">
    <property type="component" value="Unassembled WGS sequence"/>
</dbReference>
<evidence type="ECO:0000259" key="1">
    <source>
        <dbReference type="PROSITE" id="PS50075"/>
    </source>
</evidence>
<dbReference type="EMBL" id="QQWG01000001">
    <property type="protein sequence ID" value="RRG24672.1"/>
    <property type="molecule type" value="Genomic_DNA"/>
</dbReference>
<dbReference type="InterPro" id="IPR009081">
    <property type="entry name" value="PP-bd_ACP"/>
</dbReference>